<dbReference type="InterPro" id="IPR001173">
    <property type="entry name" value="Glyco_trans_2-like"/>
</dbReference>
<dbReference type="PANTHER" id="PTHR43685:SF2">
    <property type="entry name" value="GLYCOSYLTRANSFERASE 2-LIKE DOMAIN-CONTAINING PROTEIN"/>
    <property type="match status" value="1"/>
</dbReference>
<reference evidence="2" key="1">
    <citation type="submission" date="2023-03" db="EMBL/GenBank/DDBJ databases">
        <title>Andean soil-derived lignocellulolytic bacterial consortium as a source of novel taxa and putative plastic-active enzymes.</title>
        <authorList>
            <person name="Diaz-Garcia L."/>
            <person name="Chuvochina M."/>
            <person name="Feuerriegel G."/>
            <person name="Bunk B."/>
            <person name="Sproer C."/>
            <person name="Streit W.R."/>
            <person name="Rodriguez L.M."/>
            <person name="Overmann J."/>
            <person name="Jimenez D.J."/>
        </authorList>
    </citation>
    <scope>NUCLEOTIDE SEQUENCE</scope>
    <source>
        <strain evidence="2">MAG 7</strain>
    </source>
</reference>
<feature type="domain" description="Glycosyltransferase 2-like" evidence="1">
    <location>
        <begin position="247"/>
        <end position="377"/>
    </location>
</feature>
<evidence type="ECO:0000313" key="2">
    <source>
        <dbReference type="EMBL" id="WEK37593.1"/>
    </source>
</evidence>
<evidence type="ECO:0000259" key="1">
    <source>
        <dbReference type="Pfam" id="PF00535"/>
    </source>
</evidence>
<sequence>MNYWILTTAYEKTADDEIGAYTDQQIKAFSGRGHQLHILFGRRENKQQTQQLAPDITLHSFSLKGRESAGFLGEEAALSYEFANEVIRLPDHDRPDFIEVQEYLGIGYYLLLRKQLGEPLLQGIPIIVRAHGPLFLRLASQQRSPFHFPEYWIGEMEKFCLLSACQLIAADKQLMESIQSCMTVPLSRHPVYIELSAGHSADQLYQAKMKLIDEIKNECRNSTAFPIINPQAKTGSHVPQQYRQGLTVVIPYFNMGKYIEECVASIYASSCKNVTILIINDGSTDQFSLDKLILIQQQYPAVKIIHQDNAGLSGARNTGLQNADSEFIMFLDPDDSIHPDYFTRAIQVLTQYDNISFVSCWLRYFGASSGVWPGQNPELPYLLFHNTVHSGCVFKFADLLQTGGYDNTFAFGMEDYELTVHLVSKGLHGVCIPEVLYNYRIREKSLARSFTHDRQIYLYWLIAAKHRHLFNRYGYESISMLNANGPGYLHDNPSFKSRHLQPALAFSQLWKKLIRKIRKKSFISKTDN</sequence>
<gene>
    <name evidence="2" type="ORF">P0Y53_08770</name>
</gene>
<dbReference type="AlphaFoldDB" id="A0AAJ6BHU1"/>
<dbReference type="EC" id="2.4.-.-" evidence="2"/>
<dbReference type="SUPFAM" id="SSF53448">
    <property type="entry name" value="Nucleotide-diphospho-sugar transferases"/>
    <property type="match status" value="1"/>
</dbReference>
<organism evidence="2 3">
    <name type="scientific">Candidatus Pseudobacter hemicellulosilyticus</name>
    <dbReference type="NCBI Taxonomy" id="3121375"/>
    <lineage>
        <taxon>Bacteria</taxon>
        <taxon>Pseudomonadati</taxon>
        <taxon>Bacteroidota</taxon>
        <taxon>Chitinophagia</taxon>
        <taxon>Chitinophagales</taxon>
        <taxon>Chitinophagaceae</taxon>
        <taxon>Pseudobacter</taxon>
    </lineage>
</organism>
<dbReference type="Gene3D" id="3.40.50.2000">
    <property type="entry name" value="Glycogen Phosphorylase B"/>
    <property type="match status" value="1"/>
</dbReference>
<dbReference type="Gene3D" id="3.90.550.10">
    <property type="entry name" value="Spore Coat Polysaccharide Biosynthesis Protein SpsA, Chain A"/>
    <property type="match status" value="1"/>
</dbReference>
<dbReference type="InterPro" id="IPR050834">
    <property type="entry name" value="Glycosyltransf_2"/>
</dbReference>
<keyword evidence="2" id="KW-0328">Glycosyltransferase</keyword>
<accession>A0AAJ6BHU1</accession>
<dbReference type="InterPro" id="IPR029044">
    <property type="entry name" value="Nucleotide-diphossugar_trans"/>
</dbReference>
<proteinExistence type="predicted"/>
<protein>
    <submittedName>
        <fullName evidence="2">Glycosyltransferase</fullName>
        <ecNumber evidence="2">2.4.-.-</ecNumber>
    </submittedName>
</protein>
<evidence type="ECO:0000313" key="3">
    <source>
        <dbReference type="Proteomes" id="UP001220610"/>
    </source>
</evidence>
<dbReference type="Proteomes" id="UP001220610">
    <property type="component" value="Chromosome"/>
</dbReference>
<dbReference type="EMBL" id="CP119311">
    <property type="protein sequence ID" value="WEK37593.1"/>
    <property type="molecule type" value="Genomic_DNA"/>
</dbReference>
<name>A0AAJ6BHU1_9BACT</name>
<dbReference type="CDD" id="cd00761">
    <property type="entry name" value="Glyco_tranf_GTA_type"/>
    <property type="match status" value="1"/>
</dbReference>
<dbReference type="Pfam" id="PF00535">
    <property type="entry name" value="Glycos_transf_2"/>
    <property type="match status" value="1"/>
</dbReference>
<dbReference type="GO" id="GO:0016757">
    <property type="term" value="F:glycosyltransferase activity"/>
    <property type="evidence" value="ECO:0007669"/>
    <property type="project" value="UniProtKB-KW"/>
</dbReference>
<keyword evidence="2" id="KW-0808">Transferase</keyword>
<dbReference type="PANTHER" id="PTHR43685">
    <property type="entry name" value="GLYCOSYLTRANSFERASE"/>
    <property type="match status" value="1"/>
</dbReference>